<evidence type="ECO:0000256" key="1">
    <source>
        <dbReference type="SAM" id="Phobius"/>
    </source>
</evidence>
<feature type="transmembrane region" description="Helical" evidence="1">
    <location>
        <begin position="33"/>
        <end position="54"/>
    </location>
</feature>
<keyword evidence="1" id="KW-0812">Transmembrane</keyword>
<keyword evidence="2" id="KW-1185">Reference proteome</keyword>
<name>A0AAF3J7D9_9BILA</name>
<keyword evidence="1" id="KW-0472">Membrane</keyword>
<feature type="transmembrane region" description="Helical" evidence="1">
    <location>
        <begin position="60"/>
        <end position="78"/>
    </location>
</feature>
<accession>A0AAF3J7D9</accession>
<dbReference type="AlphaFoldDB" id="A0AAF3J7D9"/>
<reference evidence="3" key="1">
    <citation type="submission" date="2024-02" db="UniProtKB">
        <authorList>
            <consortium name="WormBaseParasite"/>
        </authorList>
    </citation>
    <scope>IDENTIFICATION</scope>
</reference>
<keyword evidence="1" id="KW-1133">Transmembrane helix</keyword>
<feature type="transmembrane region" description="Helical" evidence="1">
    <location>
        <begin position="129"/>
        <end position="147"/>
    </location>
</feature>
<evidence type="ECO:0000313" key="2">
    <source>
        <dbReference type="Proteomes" id="UP000887575"/>
    </source>
</evidence>
<dbReference type="WBParaSite" id="MBELARI_LOCUS20842">
    <property type="protein sequence ID" value="MBELARI_LOCUS20842"/>
    <property type="gene ID" value="MBELARI_LOCUS20842"/>
</dbReference>
<sequence>MGSASSRSISQQDLVQSGDALVLRHPNLRYVKYVRTAVGLFAVIMIFLCAVNSIISVSAIPVGIYLIVIGTPIFLLEFGKVIRSLCGTDGFCCRTFGFILGFDKKKRAILYFLIAIPLFLTFWSNNYSIAAGIIIILTAILYFVKGWEMKKVPTFISNPSQNVQPAREEMAAEAIA</sequence>
<feature type="transmembrane region" description="Helical" evidence="1">
    <location>
        <begin position="108"/>
        <end position="123"/>
    </location>
</feature>
<protein>
    <submittedName>
        <fullName evidence="3">Uncharacterized protein</fullName>
    </submittedName>
</protein>
<evidence type="ECO:0000313" key="3">
    <source>
        <dbReference type="WBParaSite" id="MBELARI_LOCUS20842"/>
    </source>
</evidence>
<organism evidence="2 3">
    <name type="scientific">Mesorhabditis belari</name>
    <dbReference type="NCBI Taxonomy" id="2138241"/>
    <lineage>
        <taxon>Eukaryota</taxon>
        <taxon>Metazoa</taxon>
        <taxon>Ecdysozoa</taxon>
        <taxon>Nematoda</taxon>
        <taxon>Chromadorea</taxon>
        <taxon>Rhabditida</taxon>
        <taxon>Rhabditina</taxon>
        <taxon>Rhabditomorpha</taxon>
        <taxon>Rhabditoidea</taxon>
        <taxon>Rhabditidae</taxon>
        <taxon>Mesorhabditinae</taxon>
        <taxon>Mesorhabditis</taxon>
    </lineage>
</organism>
<proteinExistence type="predicted"/>
<dbReference type="Proteomes" id="UP000887575">
    <property type="component" value="Unassembled WGS sequence"/>
</dbReference>